<accession>A0A8S3PT19</accession>
<name>A0A8S3PT19_MYTED</name>
<organism evidence="1 2">
    <name type="scientific">Mytilus edulis</name>
    <name type="common">Blue mussel</name>
    <dbReference type="NCBI Taxonomy" id="6550"/>
    <lineage>
        <taxon>Eukaryota</taxon>
        <taxon>Metazoa</taxon>
        <taxon>Spiralia</taxon>
        <taxon>Lophotrochozoa</taxon>
        <taxon>Mollusca</taxon>
        <taxon>Bivalvia</taxon>
        <taxon>Autobranchia</taxon>
        <taxon>Pteriomorphia</taxon>
        <taxon>Mytilida</taxon>
        <taxon>Mytiloidea</taxon>
        <taxon>Mytilidae</taxon>
        <taxon>Mytilinae</taxon>
        <taxon>Mytilus</taxon>
    </lineage>
</organism>
<reference evidence="1" key="1">
    <citation type="submission" date="2021-03" db="EMBL/GenBank/DDBJ databases">
        <authorList>
            <person name="Bekaert M."/>
        </authorList>
    </citation>
    <scope>NUCLEOTIDE SEQUENCE</scope>
</reference>
<keyword evidence="2" id="KW-1185">Reference proteome</keyword>
<dbReference type="EMBL" id="CAJPWZ010000134">
    <property type="protein sequence ID" value="CAG2186444.1"/>
    <property type="molecule type" value="Genomic_DNA"/>
</dbReference>
<dbReference type="Proteomes" id="UP000683360">
    <property type="component" value="Unassembled WGS sequence"/>
</dbReference>
<proteinExistence type="predicted"/>
<dbReference type="AlphaFoldDB" id="A0A8S3PT19"/>
<gene>
    <name evidence="1" type="ORF">MEDL_1980</name>
</gene>
<keyword evidence="1" id="KW-0808">Transferase</keyword>
<comment type="caution">
    <text evidence="1">The sequence shown here is derived from an EMBL/GenBank/DDBJ whole genome shotgun (WGS) entry which is preliminary data.</text>
</comment>
<evidence type="ECO:0000313" key="1">
    <source>
        <dbReference type="EMBL" id="CAG2186444.1"/>
    </source>
</evidence>
<dbReference type="EC" id="2.3.2.27" evidence="1"/>
<dbReference type="OrthoDB" id="10320221at2759"/>
<keyword evidence="1" id="KW-0012">Acyltransferase</keyword>
<sequence>MKTSELQRHAELLQKLCRLCGHEIDLRYKYDKHHFNEELGDMYGMDLNFDLDHIHPVYICKRCSSVFCDRPKPEKIIKEWKNEQDDDEIPSKALKDNSTECKHSEVQINCKPCFSYVKKQFCTLFKNRKEDEKLMIVKEFMLELDTSDISLFAYVIGLQQRKSIKEDAQSFAMMYKDLDTVAKFKSNDWLQDRNPVVKNFCFGMCGLPSNSSTMDDNQTLIVMTTVEQSYKLCEPKLVSPFAFLQNLCIYSLTGSKQAVDIVGKTKPAGCYKTVVSKKFAKDEGTKTPYIIRKDTEDYLNFPEFDPDVLKSTVESIIDSKSDRNKSYIDAHYEQLYLFLEVAMRVVAEEQEEEEENLRDYIDRNIIEKEITESFIKCSICGTLNSKKKEFAKGATKKRE</sequence>
<evidence type="ECO:0000313" key="2">
    <source>
        <dbReference type="Proteomes" id="UP000683360"/>
    </source>
</evidence>
<protein>
    <submittedName>
        <fullName evidence="1">RAG1</fullName>
        <ecNumber evidence="1">2.3.2.27</ecNumber>
    </submittedName>
</protein>
<dbReference type="GO" id="GO:0061630">
    <property type="term" value="F:ubiquitin protein ligase activity"/>
    <property type="evidence" value="ECO:0007669"/>
    <property type="project" value="UniProtKB-EC"/>
</dbReference>